<dbReference type="AlphaFoldDB" id="V2WD87"/>
<keyword evidence="2" id="KW-0813">Transport</keyword>
<dbReference type="InterPro" id="IPR036259">
    <property type="entry name" value="MFS_trans_sf"/>
</dbReference>
<evidence type="ECO:0000313" key="6">
    <source>
        <dbReference type="EMBL" id="ESK84778.1"/>
    </source>
</evidence>
<evidence type="ECO:0000256" key="3">
    <source>
        <dbReference type="ARBA" id="ARBA00022692"/>
    </source>
</evidence>
<comment type="caution">
    <text evidence="6">The sequence shown here is derived from an EMBL/GenBank/DDBJ whole genome shotgun (WGS) entry which is preliminary data.</text>
</comment>
<dbReference type="GO" id="GO:0016020">
    <property type="term" value="C:membrane"/>
    <property type="evidence" value="ECO:0007669"/>
    <property type="project" value="UniProtKB-SubCell"/>
</dbReference>
<keyword evidence="7" id="KW-1185">Reference proteome</keyword>
<reference evidence="6 7" key="1">
    <citation type="journal article" date="2014" name="BMC Genomics">
        <title>Genome and secretome analysis of the hemibiotrophic fungal pathogen, Moniliophthora roreri, which causes frosty pod rot disease of cacao: mechanisms of the biotrophic and necrotrophic phases.</title>
        <authorList>
            <person name="Meinhardt L.W."/>
            <person name="Costa G.G.L."/>
            <person name="Thomazella D.P.T."/>
            <person name="Teixeira P.J.P.L."/>
            <person name="Carazzolle M.F."/>
            <person name="Schuster S.C."/>
            <person name="Carlson J.E."/>
            <person name="Guiltinan M.J."/>
            <person name="Mieczkowski P."/>
            <person name="Farmer A."/>
            <person name="Ramaraj T."/>
            <person name="Crozier J."/>
            <person name="Davis R.E."/>
            <person name="Shao J."/>
            <person name="Melnick R.L."/>
            <person name="Pereira G.A.G."/>
            <person name="Bailey B.A."/>
        </authorList>
    </citation>
    <scope>NUCLEOTIDE SEQUENCE [LARGE SCALE GENOMIC DNA]</scope>
    <source>
        <strain evidence="6 7">MCA 2997</strain>
    </source>
</reference>
<dbReference type="Gene3D" id="1.20.1250.20">
    <property type="entry name" value="MFS general substrate transporter like domains"/>
    <property type="match status" value="1"/>
</dbReference>
<organism evidence="6 7">
    <name type="scientific">Moniliophthora roreri (strain MCA 2997)</name>
    <name type="common">Cocoa frosty pod rot fungus</name>
    <name type="synonym">Crinipellis roreri</name>
    <dbReference type="NCBI Taxonomy" id="1381753"/>
    <lineage>
        <taxon>Eukaryota</taxon>
        <taxon>Fungi</taxon>
        <taxon>Dikarya</taxon>
        <taxon>Basidiomycota</taxon>
        <taxon>Agaricomycotina</taxon>
        <taxon>Agaricomycetes</taxon>
        <taxon>Agaricomycetidae</taxon>
        <taxon>Agaricales</taxon>
        <taxon>Marasmiineae</taxon>
        <taxon>Marasmiaceae</taxon>
        <taxon>Moniliophthora</taxon>
    </lineage>
</organism>
<comment type="subcellular location">
    <subcellularLocation>
        <location evidence="1">Membrane</location>
        <topology evidence="1">Multi-pass membrane protein</topology>
    </subcellularLocation>
</comment>
<evidence type="ECO:0000256" key="1">
    <source>
        <dbReference type="ARBA" id="ARBA00004141"/>
    </source>
</evidence>
<name>V2WD87_MONRO</name>
<evidence type="ECO:0000313" key="7">
    <source>
        <dbReference type="Proteomes" id="UP000017559"/>
    </source>
</evidence>
<dbReference type="HOGENOM" id="CLU_2606561_0_0_1"/>
<keyword evidence="4" id="KW-1133">Transmembrane helix</keyword>
<evidence type="ECO:0000256" key="5">
    <source>
        <dbReference type="ARBA" id="ARBA00023136"/>
    </source>
</evidence>
<evidence type="ECO:0000256" key="4">
    <source>
        <dbReference type="ARBA" id="ARBA00022989"/>
    </source>
</evidence>
<gene>
    <name evidence="6" type="ORF">Moror_549</name>
</gene>
<accession>V2WD87</accession>
<dbReference type="SUPFAM" id="SSF103473">
    <property type="entry name" value="MFS general substrate transporter"/>
    <property type="match status" value="1"/>
</dbReference>
<keyword evidence="3" id="KW-0812">Transmembrane</keyword>
<dbReference type="EMBL" id="AWSO01001227">
    <property type="protein sequence ID" value="ESK84778.1"/>
    <property type="molecule type" value="Genomic_DNA"/>
</dbReference>
<proteinExistence type="predicted"/>
<evidence type="ECO:0000256" key="2">
    <source>
        <dbReference type="ARBA" id="ARBA00022448"/>
    </source>
</evidence>
<dbReference type="GO" id="GO:0022857">
    <property type="term" value="F:transmembrane transporter activity"/>
    <property type="evidence" value="ECO:0007669"/>
    <property type="project" value="TreeGrafter"/>
</dbReference>
<keyword evidence="5" id="KW-0472">Membrane</keyword>
<sequence length="79" mass="9156">MHSEAEHLQKRILRKLDYHILPCLTLLWLVNYLDRSNVGNARIVGLERDLNLRGNQFNVAVTAFFISDVIFLSRLAFVS</sequence>
<protein>
    <submittedName>
        <fullName evidence="6">Vitamin h</fullName>
    </submittedName>
</protein>
<dbReference type="KEGG" id="mrr:Moror_549"/>
<dbReference type="PANTHER" id="PTHR43791">
    <property type="entry name" value="PERMEASE-RELATED"/>
    <property type="match status" value="1"/>
</dbReference>
<dbReference type="OrthoDB" id="2985014at2759"/>
<dbReference type="PANTHER" id="PTHR43791:SF36">
    <property type="entry name" value="TRANSPORTER, PUTATIVE (AFU_ORTHOLOGUE AFUA_6G08340)-RELATED"/>
    <property type="match status" value="1"/>
</dbReference>
<dbReference type="Proteomes" id="UP000017559">
    <property type="component" value="Unassembled WGS sequence"/>
</dbReference>